<gene>
    <name evidence="2" type="ORF">Triagg1_1555</name>
</gene>
<dbReference type="Proteomes" id="UP001273209">
    <property type="component" value="Unassembled WGS sequence"/>
</dbReference>
<dbReference type="InterPro" id="IPR045518">
    <property type="entry name" value="2EXR"/>
</dbReference>
<dbReference type="RefSeq" id="XP_062759894.1">
    <property type="nucleotide sequence ID" value="XM_062895638.1"/>
</dbReference>
<evidence type="ECO:0000259" key="1">
    <source>
        <dbReference type="Pfam" id="PF20150"/>
    </source>
</evidence>
<dbReference type="PANTHER" id="PTHR35910">
    <property type="entry name" value="2EXR DOMAIN-CONTAINING PROTEIN"/>
    <property type="match status" value="1"/>
</dbReference>
<organism evidence="2 3">
    <name type="scientific">Trichoderma aggressivum f. europaeum</name>
    <dbReference type="NCBI Taxonomy" id="173218"/>
    <lineage>
        <taxon>Eukaryota</taxon>
        <taxon>Fungi</taxon>
        <taxon>Dikarya</taxon>
        <taxon>Ascomycota</taxon>
        <taxon>Pezizomycotina</taxon>
        <taxon>Sordariomycetes</taxon>
        <taxon>Hypocreomycetidae</taxon>
        <taxon>Hypocreales</taxon>
        <taxon>Hypocreaceae</taxon>
        <taxon>Trichoderma</taxon>
    </lineage>
</organism>
<feature type="domain" description="2EXR" evidence="1">
    <location>
        <begin position="84"/>
        <end position="174"/>
    </location>
</feature>
<dbReference type="GeneID" id="87915543"/>
<evidence type="ECO:0000313" key="2">
    <source>
        <dbReference type="EMBL" id="KAK4083893.1"/>
    </source>
</evidence>
<dbReference type="EMBL" id="JAWRVG010000003">
    <property type="protein sequence ID" value="KAK4083893.1"/>
    <property type="molecule type" value="Genomic_DNA"/>
</dbReference>
<proteinExistence type="predicted"/>
<evidence type="ECO:0000313" key="3">
    <source>
        <dbReference type="Proteomes" id="UP001273209"/>
    </source>
</evidence>
<dbReference type="Pfam" id="PF20150">
    <property type="entry name" value="2EXR"/>
    <property type="match status" value="1"/>
</dbReference>
<name>A0AAE1IM21_9HYPO</name>
<sequence length="318" mass="36042">MNSNFGWCNADPRISLVTLAAELNNRSLTIPRHFQFPSSHFITSLFLSCVVYTASPLSGSKHPQFPLPPNRTDLGLLFSCMSLSSLPFELRSLIWSLAVAPRRIINMRAKKSNGKFTKKQRQKGKDILYETTSTSPPALMHVCRESRQQAPYQRAFTAGTEPRWTWVNFELDIFCVSSLYAIEDIVSHRSEVQQLQIRTDDHPDWYESATRYNGLSGLDKLDSLGEIQVVLEPGDLMWGDVFADQNFGCCPKDNITFLDEGSGLVLTGSQLKMVGDWRIVFSFDSEGNPPDPDRLSEEINHALDDFWHMTLAQMQELN</sequence>
<dbReference type="PANTHER" id="PTHR35910:SF1">
    <property type="entry name" value="2EXR DOMAIN-CONTAINING PROTEIN"/>
    <property type="match status" value="1"/>
</dbReference>
<dbReference type="AlphaFoldDB" id="A0AAE1IM21"/>
<keyword evidence="3" id="KW-1185">Reference proteome</keyword>
<protein>
    <recommendedName>
        <fullName evidence="1">2EXR domain-containing protein</fullName>
    </recommendedName>
</protein>
<reference evidence="2" key="1">
    <citation type="submission" date="2023-11" db="EMBL/GenBank/DDBJ databases">
        <title>The genome sequences of three competitors of mushroom-forming fungi.</title>
        <authorList>
            <person name="Beijen E."/>
            <person name="Ohm R.A."/>
        </authorList>
    </citation>
    <scope>NUCLEOTIDE SEQUENCE</scope>
    <source>
        <strain evidence="2">CBS 100526</strain>
    </source>
</reference>
<accession>A0AAE1IM21</accession>
<comment type="caution">
    <text evidence="2">The sequence shown here is derived from an EMBL/GenBank/DDBJ whole genome shotgun (WGS) entry which is preliminary data.</text>
</comment>